<dbReference type="Ensembl" id="ENSCINT00000016979.3">
    <property type="protein sequence ID" value="ENSCINP00000016979.3"/>
    <property type="gene ID" value="ENSCING00000008321.3"/>
</dbReference>
<dbReference type="InterPro" id="IPR004575">
    <property type="entry name" value="MAT1/Tfb3"/>
</dbReference>
<keyword evidence="3 10" id="KW-0863">Zinc-finger</keyword>
<accession>Q1RL40</accession>
<dbReference type="InterPro" id="IPR057657">
    <property type="entry name" value="MAT1_CAK-anch"/>
</dbReference>
<dbReference type="NCBIfam" id="TIGR00570">
    <property type="entry name" value="cdk7"/>
    <property type="match status" value="1"/>
</dbReference>
<dbReference type="CDD" id="cd16517">
    <property type="entry name" value="RING-HC_MAT1"/>
    <property type="match status" value="1"/>
</dbReference>
<evidence type="ECO:0000313" key="12">
    <source>
        <dbReference type="EMBL" id="FAA00225.1"/>
    </source>
</evidence>
<dbReference type="GO" id="GO:0006289">
    <property type="term" value="P:nucleotide-excision repair"/>
    <property type="evidence" value="ECO:0007669"/>
    <property type="project" value="InterPro"/>
</dbReference>
<evidence type="ECO:0000256" key="8">
    <source>
        <dbReference type="ARBA" id="ARBA00077720"/>
    </source>
</evidence>
<evidence type="ECO:0000256" key="6">
    <source>
        <dbReference type="ARBA" id="ARBA00074719"/>
    </source>
</evidence>
<dbReference type="SMART" id="SM00184">
    <property type="entry name" value="RING"/>
    <property type="match status" value="1"/>
</dbReference>
<comment type="subcellular location">
    <subcellularLocation>
        <location evidence="1">Nucleus</location>
    </subcellularLocation>
</comment>
<dbReference type="PANTHER" id="PTHR12683:SF13">
    <property type="entry name" value="CDK-ACTIVATING KINASE ASSEMBLY FACTOR MAT1"/>
    <property type="match status" value="1"/>
</dbReference>
<feature type="non-terminal residue" evidence="12">
    <location>
        <position position="1"/>
    </location>
</feature>
<dbReference type="InterPro" id="IPR017907">
    <property type="entry name" value="Znf_RING_CS"/>
</dbReference>
<dbReference type="OMA" id="QGLYYTA"/>
<evidence type="ECO:0000256" key="2">
    <source>
        <dbReference type="ARBA" id="ARBA00022723"/>
    </source>
</evidence>
<protein>
    <recommendedName>
        <fullName evidence="6">CDK-activating kinase assembly factor MAT1</fullName>
    </recommendedName>
    <alternativeName>
        <fullName evidence="9">CDK7/cyclin-H assembly factor</fullName>
    </alternativeName>
    <alternativeName>
        <fullName evidence="7">Menage a trois</fullName>
    </alternativeName>
    <alternativeName>
        <fullName evidence="8">RING finger protein MAT1</fullName>
    </alternativeName>
</protein>
<evidence type="ECO:0000256" key="10">
    <source>
        <dbReference type="PROSITE-ProRule" id="PRU00175"/>
    </source>
</evidence>
<evidence type="ECO:0000313" key="13">
    <source>
        <dbReference type="Ensembl" id="ENSCINP00000016979.3"/>
    </source>
</evidence>
<proteinExistence type="evidence at transcript level"/>
<dbReference type="InterPro" id="IPR001841">
    <property type="entry name" value="Znf_RING"/>
</dbReference>
<keyword evidence="2" id="KW-0479">Metal-binding</keyword>
<keyword evidence="14" id="KW-1185">Reference proteome</keyword>
<dbReference type="InterPro" id="IPR015877">
    <property type="entry name" value="MAT1_centre"/>
</dbReference>
<evidence type="ECO:0000256" key="1">
    <source>
        <dbReference type="ARBA" id="ARBA00004123"/>
    </source>
</evidence>
<accession>F6Q7U5</accession>
<organism evidence="12">
    <name type="scientific">Ciona intestinalis</name>
    <name type="common">Transparent sea squirt</name>
    <name type="synonym">Ascidia intestinalis</name>
    <dbReference type="NCBI Taxonomy" id="7719"/>
    <lineage>
        <taxon>Eukaryota</taxon>
        <taxon>Metazoa</taxon>
        <taxon>Chordata</taxon>
        <taxon>Tunicata</taxon>
        <taxon>Ascidiacea</taxon>
        <taxon>Phlebobranchia</taxon>
        <taxon>Cionidae</taxon>
        <taxon>Ciona</taxon>
    </lineage>
</organism>
<dbReference type="GO" id="GO:0008270">
    <property type="term" value="F:zinc ion binding"/>
    <property type="evidence" value="ECO:0007669"/>
    <property type="project" value="UniProtKB-KW"/>
</dbReference>
<evidence type="ECO:0000259" key="11">
    <source>
        <dbReference type="PROSITE" id="PS50089"/>
    </source>
</evidence>
<gene>
    <name evidence="12" type="primary">Ci-ZF(RING)-55</name>
    <name evidence="13" type="synonym">zf(ring)-55</name>
</gene>
<dbReference type="HOGENOM" id="CLU_048466_0_1_1"/>
<dbReference type="Proteomes" id="UP000008144">
    <property type="component" value="Unassembled WGS sequence"/>
</dbReference>
<dbReference type="GO" id="GO:0006357">
    <property type="term" value="P:regulation of transcription by RNA polymerase II"/>
    <property type="evidence" value="ECO:0000318"/>
    <property type="project" value="GO_Central"/>
</dbReference>
<keyword evidence="5" id="KW-0539">Nucleus</keyword>
<evidence type="ECO:0000313" key="14">
    <source>
        <dbReference type="Proteomes" id="UP000008144"/>
    </source>
</evidence>
<dbReference type="Pfam" id="PF25811">
    <property type="entry name" value="CAK-anch_MAT1"/>
    <property type="match status" value="1"/>
</dbReference>
<dbReference type="EMBL" id="BR000194">
    <property type="protein sequence ID" value="FAA00225.1"/>
    <property type="molecule type" value="mRNA"/>
</dbReference>
<dbReference type="AlphaFoldDB" id="Q1RL40"/>
<dbReference type="STRING" id="7719.ENSCINP00000016979"/>
<dbReference type="FunFam" id="3.30.40.10:FF:000037">
    <property type="entry name" value="Cdk-activating kinase assembly factor MAT1, centre"/>
    <property type="match status" value="1"/>
</dbReference>
<reference evidence="13" key="3">
    <citation type="submission" date="2025-05" db="UniProtKB">
        <authorList>
            <consortium name="Ensembl"/>
        </authorList>
    </citation>
    <scope>IDENTIFICATION</scope>
</reference>
<sequence>RMDELSCPRCRMTKYRNPSLRLLINTCGHALCEACVELTFTRESAPCPECGRTLRKIGFRVQLFEDTQVDKEVDIRKSVLKIYNKQESDFTNLDDYNDYLEEIENIVFNLESGINEKETREKMAEYKKENETIIRKNQIYLHQQRKFFKEAMEQEEREKQLRAIMQNKLDQETESNRKRNHEELIKDLTTNTNMSSKEVLEKHKRLKLNEEQSRLVKESLKEKIAVGGFNNLVSGSNVNSIPPPAVEMPSSAYVFQPLVIELFGPEMPNKQKMLDLGYMGHVRQATSRDIGGGYGSLLTCKKALNEAFSGLFFNPESIASQVM</sequence>
<dbReference type="Pfam" id="PF17121">
    <property type="entry name" value="zf-C3HC4_5"/>
    <property type="match status" value="1"/>
</dbReference>
<dbReference type="Gene3D" id="3.30.40.10">
    <property type="entry name" value="Zinc/RING finger domain, C3HC4 (zinc finger)"/>
    <property type="match status" value="1"/>
</dbReference>
<evidence type="ECO:0000256" key="3">
    <source>
        <dbReference type="ARBA" id="ARBA00022771"/>
    </source>
</evidence>
<evidence type="ECO:0000256" key="5">
    <source>
        <dbReference type="ARBA" id="ARBA00023242"/>
    </source>
</evidence>
<dbReference type="GO" id="GO:0005675">
    <property type="term" value="C:transcription factor TFIIH holo complex"/>
    <property type="evidence" value="ECO:0000318"/>
    <property type="project" value="GO_Central"/>
</dbReference>
<feature type="domain" description="RING-type" evidence="11">
    <location>
        <begin position="7"/>
        <end position="50"/>
    </location>
</feature>
<evidence type="ECO:0000256" key="4">
    <source>
        <dbReference type="ARBA" id="ARBA00022833"/>
    </source>
</evidence>
<dbReference type="GO" id="GO:0006281">
    <property type="term" value="P:DNA repair"/>
    <property type="evidence" value="ECO:0000318"/>
    <property type="project" value="GO_Central"/>
</dbReference>
<dbReference type="Pfam" id="PF06391">
    <property type="entry name" value="MAT1"/>
    <property type="match status" value="1"/>
</dbReference>
<dbReference type="PANTHER" id="PTHR12683">
    <property type="entry name" value="CDK-ACTIVATING KINASE ASSEMBLY FACTOR MAT1"/>
    <property type="match status" value="1"/>
</dbReference>
<evidence type="ECO:0000256" key="9">
    <source>
        <dbReference type="ARBA" id="ARBA00083888"/>
    </source>
</evidence>
<keyword evidence="4" id="KW-0862">Zinc</keyword>
<dbReference type="SUPFAM" id="SSF57850">
    <property type="entry name" value="RING/U-box"/>
    <property type="match status" value="1"/>
</dbReference>
<name>Q1RL40_CIOIN</name>
<dbReference type="InterPro" id="IPR013083">
    <property type="entry name" value="Znf_RING/FYVE/PHD"/>
</dbReference>
<dbReference type="PROSITE" id="PS50089">
    <property type="entry name" value="ZF_RING_2"/>
    <property type="match status" value="1"/>
</dbReference>
<dbReference type="GeneTree" id="ENSGT00390000002319"/>
<evidence type="ECO:0000256" key="7">
    <source>
        <dbReference type="ARBA" id="ARBA00077380"/>
    </source>
</evidence>
<dbReference type="PROSITE" id="PS00518">
    <property type="entry name" value="ZF_RING_1"/>
    <property type="match status" value="1"/>
</dbReference>
<reference evidence="14" key="1">
    <citation type="journal article" date="2002" name="Science">
        <title>The draft genome of Ciona intestinalis: insights into chordate and vertebrate origins.</title>
        <authorList>
            <person name="Dehal P."/>
            <person name="Satou Y."/>
            <person name="Campbell R.K."/>
            <person name="Chapman J."/>
            <person name="Degnan B."/>
            <person name="De Tomaso A."/>
            <person name="Davidson B."/>
            <person name="Di Gregorio A."/>
            <person name="Gelpke M."/>
            <person name="Goodstein D.M."/>
            <person name="Harafuji N."/>
            <person name="Hastings K.E."/>
            <person name="Ho I."/>
            <person name="Hotta K."/>
            <person name="Huang W."/>
            <person name="Kawashima T."/>
            <person name="Lemaire P."/>
            <person name="Martinez D."/>
            <person name="Meinertzhagen I.A."/>
            <person name="Necula S."/>
            <person name="Nonaka M."/>
            <person name="Putnam N."/>
            <person name="Rash S."/>
            <person name="Saiga H."/>
            <person name="Satake M."/>
            <person name="Terry A."/>
            <person name="Yamada L."/>
            <person name="Wang H.G."/>
            <person name="Awazu S."/>
            <person name="Azumi K."/>
            <person name="Boore J."/>
            <person name="Branno M."/>
            <person name="Chin-Bow S."/>
            <person name="DeSantis R."/>
            <person name="Doyle S."/>
            <person name="Francino P."/>
            <person name="Keys D.N."/>
            <person name="Haga S."/>
            <person name="Hayashi H."/>
            <person name="Hino K."/>
            <person name="Imai K.S."/>
            <person name="Inaba K."/>
            <person name="Kano S."/>
            <person name="Kobayashi K."/>
            <person name="Kobayashi M."/>
            <person name="Lee B.I."/>
            <person name="Makabe K.W."/>
            <person name="Manohar C."/>
            <person name="Matassi G."/>
            <person name="Medina M."/>
            <person name="Mochizuki Y."/>
            <person name="Mount S."/>
            <person name="Morishita T."/>
            <person name="Miura S."/>
            <person name="Nakayama A."/>
            <person name="Nishizaka S."/>
            <person name="Nomoto H."/>
            <person name="Ohta F."/>
            <person name="Oishi K."/>
            <person name="Rigoutsos I."/>
            <person name="Sano M."/>
            <person name="Sasaki A."/>
            <person name="Sasakura Y."/>
            <person name="Shoguchi E."/>
            <person name="Shin-i T."/>
            <person name="Spagnuolo A."/>
            <person name="Stainier D."/>
            <person name="Suzuki M.M."/>
            <person name="Tassy O."/>
            <person name="Takatori N."/>
            <person name="Tokuoka M."/>
            <person name="Yagi K."/>
            <person name="Yoshizaki F."/>
            <person name="Wada S."/>
            <person name="Zhang C."/>
            <person name="Hyatt P.D."/>
            <person name="Larimer F."/>
            <person name="Detter C."/>
            <person name="Doggett N."/>
            <person name="Glavina T."/>
            <person name="Hawkins T."/>
            <person name="Richardson P."/>
            <person name="Lucas S."/>
            <person name="Kohara Y."/>
            <person name="Levine M."/>
            <person name="Satoh N."/>
            <person name="Rokhsar D.S."/>
        </authorList>
    </citation>
    <scope>NUCLEOTIDE SEQUENCE [LARGE SCALE GENOMIC DNA]</scope>
</reference>
<dbReference type="GO" id="GO:0061575">
    <property type="term" value="F:cyclin-dependent protein serine/threonine kinase activator activity"/>
    <property type="evidence" value="ECO:0007669"/>
    <property type="project" value="InterPro"/>
</dbReference>
<reference evidence="12" key="2">
    <citation type="journal article" date="2006" name="Dev. Biol.">
        <title>Systematic analysis of embryonic expression profiles of zinc finger genes in Ciona intestinalis.</title>
        <authorList>
            <person name="Miwata K."/>
            <person name="Chiba T."/>
            <person name="Horii R."/>
            <person name="Yamada L."/>
            <person name="Kubo A."/>
            <person name="Miyamura D."/>
            <person name="Satoh N."/>
            <person name="Satou Y."/>
        </authorList>
    </citation>
    <scope>NUCLEOTIDE SEQUENCE</scope>
</reference>